<dbReference type="STRING" id="355243.SAMN03080615_02375"/>
<dbReference type="SMART" id="SM00490">
    <property type="entry name" value="HELICc"/>
    <property type="match status" value="1"/>
</dbReference>
<dbReference type="PROSITE" id="PS51194">
    <property type="entry name" value="HELICASE_CTER"/>
    <property type="match status" value="1"/>
</dbReference>
<dbReference type="Gene3D" id="3.30.2060.10">
    <property type="entry name" value="Penicillin-binding protein 1b domain"/>
    <property type="match status" value="1"/>
</dbReference>
<dbReference type="Pfam" id="PF02559">
    <property type="entry name" value="CarD_TRCF_RID"/>
    <property type="match status" value="1"/>
</dbReference>
<keyword evidence="7 13" id="KW-0067">ATP-binding</keyword>
<dbReference type="GO" id="GO:0003678">
    <property type="term" value="F:DNA helicase activity"/>
    <property type="evidence" value="ECO:0007669"/>
    <property type="project" value="TreeGrafter"/>
</dbReference>
<protein>
    <recommendedName>
        <fullName evidence="12 13">Transcription-repair-coupling factor</fullName>
        <shortName evidence="13">TRCF</shortName>
        <ecNumber evidence="13">3.6.4.-</ecNumber>
    </recommendedName>
</protein>
<comment type="similarity">
    <text evidence="11 13">In the C-terminal section; belongs to the helicase family. RecG subfamily.</text>
</comment>
<dbReference type="Proteomes" id="UP000198749">
    <property type="component" value="Unassembled WGS sequence"/>
</dbReference>
<dbReference type="EMBL" id="FOGB01000006">
    <property type="protein sequence ID" value="SEQ68589.1"/>
    <property type="molecule type" value="Genomic_DNA"/>
</dbReference>
<dbReference type="InterPro" id="IPR005118">
    <property type="entry name" value="TRCF_C"/>
</dbReference>
<reference evidence="17" key="1">
    <citation type="submission" date="2016-10" db="EMBL/GenBank/DDBJ databases">
        <authorList>
            <person name="Varghese N."/>
            <person name="Submissions S."/>
        </authorList>
    </citation>
    <scope>NUCLEOTIDE SEQUENCE [LARGE SCALE GENOMIC DNA]</scope>
    <source>
        <strain evidence="17">DSM 18887</strain>
    </source>
</reference>
<comment type="similarity">
    <text evidence="10 13">In the N-terminal section; belongs to the UvrB family.</text>
</comment>
<dbReference type="InterPro" id="IPR048635">
    <property type="entry name" value="MFD_D3"/>
</dbReference>
<evidence type="ECO:0000259" key="14">
    <source>
        <dbReference type="PROSITE" id="PS51192"/>
    </source>
</evidence>
<evidence type="ECO:0000256" key="13">
    <source>
        <dbReference type="HAMAP-Rule" id="MF_00969"/>
    </source>
</evidence>
<dbReference type="HAMAP" id="MF_00969">
    <property type="entry name" value="TRCF"/>
    <property type="match status" value="1"/>
</dbReference>
<sequence length="1149" mass="130765">MFKQEYQLPRTAGDIRRIGNLSGSSRGMLATEIAEQHPGLILCITNDSDGASRLQSEIGFYGNNRIECMLFSDWETLPYDNFSPHQDIISERLNTLYRLPQMQRGVLIIPASTLMQRVAPQRFLDGNSLILDQGQSLNLDEMRRKLSDAGYHLTETVYEHGEFAIRGAIIDIFPMGSNTPYRIELFDDEVDTLRSFDPESQRSIDKVDKIRVLPAKEFPFDELSIRNFKQRWRETFDVDYKRCSVYQDVNDGISPPGIEYYQPLFFDTSATLFDYLPDNVLIVTETDLEDHCNQFWQEVQERYEERRYDIERPILPPDRLFIPANELFGTLKKMQRIQLQQGKTQARPESGRYNLPLTEPPELTINAQSARPLAAVESFLSETRDRVLFCAESAGRREALIELLGRIRIKPHPVDNLQQFLDDGYPVNICIFPLEQGLSAPDRFHLITETQLFGHQVFQRRRRSREQEQSDQIIKNLTELNIGAPVVHIDHGVGRYRGLVTLELDSQTSEFLKLEYANEANLYVPVTSLHLISRYSGAGDELAPLHRLGTEQWSKARRKAAEKVRDTAAELLDIYARRAARRGHQFDSPDEHYASFSAAFPFEETVDQANAIQAVIKDMQSEQPMDRLVCGDVGFGKTEVAMRAAFMAVQSNKQVAILVPTTLLAQQHYENFRDRFADWPVNVELISRFRSGKESNAVLKSLTEGKTDIVIGTHKLLQGDIRFSDLGLLIIDEEHRFGVQQKERLKSLRSEVDILTLTATPIPRTLNMAMSGIRDLSIIATPPARRLSVKTFVRQADKALKKEAILRELLRGGQVYYLHNEVKDIEQTAAEIHELVPEARVGIGHGQMRERELEQVMSDFYHKRFNVLVCTTIIETGIDVPNANTIIIDRADKFGLAQLHQLRGRVGRSHHQAYAYLMTPHPKAMTSDAVKRLEAITSADELGAGFTLATHDMEIRGTGELLGEGQSGQIQNVGFSLYLEMLEQAVEAIREGKTPNLDAPLKQGIEINLRVPALIPDEYLPDVHNRLIMYKRIANGKSETELKELQIEMIDRFGILPEQTKNLFRQTLLKLQCEQLGITKIDAGESGGRIDFDADTVVDPFKLVQLVQQQPQKFQFGGASQLKFTLKMDKIEQRFQAVEQLLQQLTGNS</sequence>
<dbReference type="Pfam" id="PF17757">
    <property type="entry name" value="UvrB_inter"/>
    <property type="match status" value="1"/>
</dbReference>
<dbReference type="CDD" id="cd18810">
    <property type="entry name" value="SF2_C_TRCF"/>
    <property type="match status" value="1"/>
</dbReference>
<dbReference type="InterPro" id="IPR027417">
    <property type="entry name" value="P-loop_NTPase"/>
</dbReference>
<comment type="function">
    <text evidence="13">Couples transcription and DNA repair by recognizing RNA polymerase (RNAP) stalled at DNA lesions. Mediates ATP-dependent release of RNAP and its truncated transcript from the DNA, and recruitment of nucleotide excision repair machinery to the damaged site.</text>
</comment>
<dbReference type="GO" id="GO:0006355">
    <property type="term" value="P:regulation of DNA-templated transcription"/>
    <property type="evidence" value="ECO:0007669"/>
    <property type="project" value="UniProtKB-UniRule"/>
</dbReference>
<feature type="domain" description="Helicase C-terminal" evidence="15">
    <location>
        <begin position="792"/>
        <end position="956"/>
    </location>
</feature>
<evidence type="ECO:0000313" key="17">
    <source>
        <dbReference type="Proteomes" id="UP000198749"/>
    </source>
</evidence>
<dbReference type="Pfam" id="PF00271">
    <property type="entry name" value="Helicase_C"/>
    <property type="match status" value="1"/>
</dbReference>
<dbReference type="InterPro" id="IPR001650">
    <property type="entry name" value="Helicase_C-like"/>
</dbReference>
<dbReference type="CDD" id="cd17991">
    <property type="entry name" value="DEXHc_TRCF"/>
    <property type="match status" value="1"/>
</dbReference>
<evidence type="ECO:0000256" key="6">
    <source>
        <dbReference type="ARBA" id="ARBA00022806"/>
    </source>
</evidence>
<evidence type="ECO:0000256" key="3">
    <source>
        <dbReference type="ARBA" id="ARBA00022741"/>
    </source>
</evidence>
<dbReference type="InterPro" id="IPR047112">
    <property type="entry name" value="RecG/Mfd"/>
</dbReference>
<keyword evidence="4 13" id="KW-0227">DNA damage</keyword>
<dbReference type="GO" id="GO:0000716">
    <property type="term" value="P:transcription-coupled nucleotide-excision repair, DNA damage recognition"/>
    <property type="evidence" value="ECO:0007669"/>
    <property type="project" value="UniProtKB-UniRule"/>
</dbReference>
<dbReference type="Gene3D" id="3.40.50.300">
    <property type="entry name" value="P-loop containing nucleotide triphosphate hydrolases"/>
    <property type="match status" value="2"/>
</dbReference>
<name>A0A1H9I1W6_9GAMM</name>
<dbReference type="FunFam" id="3.40.50.300:FF:000300">
    <property type="entry name" value="Transcription-repair-coupling factor"/>
    <property type="match status" value="1"/>
</dbReference>
<dbReference type="NCBIfam" id="NF007966">
    <property type="entry name" value="PRK10689.1"/>
    <property type="match status" value="1"/>
</dbReference>
<dbReference type="AlphaFoldDB" id="A0A1H9I1W6"/>
<dbReference type="SMART" id="SM00982">
    <property type="entry name" value="TRCF"/>
    <property type="match status" value="1"/>
</dbReference>
<dbReference type="PROSITE" id="PS51192">
    <property type="entry name" value="HELICASE_ATP_BIND_1"/>
    <property type="match status" value="1"/>
</dbReference>
<dbReference type="PANTHER" id="PTHR47964:SF1">
    <property type="entry name" value="ATP-DEPENDENT DNA HELICASE HOMOLOG RECG, CHLOROPLASTIC"/>
    <property type="match status" value="1"/>
</dbReference>
<dbReference type="GO" id="GO:0005524">
    <property type="term" value="F:ATP binding"/>
    <property type="evidence" value="ECO:0007669"/>
    <property type="project" value="UniProtKB-UniRule"/>
</dbReference>
<dbReference type="Gene3D" id="2.40.10.170">
    <property type="match status" value="1"/>
</dbReference>
<keyword evidence="2 13" id="KW-0963">Cytoplasm</keyword>
<proteinExistence type="inferred from homology"/>
<dbReference type="InterPro" id="IPR014001">
    <property type="entry name" value="Helicase_ATP-bd"/>
</dbReference>
<dbReference type="RefSeq" id="WP_091358310.1">
    <property type="nucleotide sequence ID" value="NZ_AP025284.1"/>
</dbReference>
<evidence type="ECO:0000256" key="1">
    <source>
        <dbReference type="ARBA" id="ARBA00004496"/>
    </source>
</evidence>
<dbReference type="SMART" id="SM00487">
    <property type="entry name" value="DEXDc"/>
    <property type="match status" value="1"/>
</dbReference>
<dbReference type="GO" id="GO:0005737">
    <property type="term" value="C:cytoplasm"/>
    <property type="evidence" value="ECO:0007669"/>
    <property type="project" value="UniProtKB-SubCell"/>
</dbReference>
<dbReference type="Pfam" id="PF03461">
    <property type="entry name" value="TRCF"/>
    <property type="match status" value="1"/>
</dbReference>
<evidence type="ECO:0000313" key="16">
    <source>
        <dbReference type="EMBL" id="SEQ68589.1"/>
    </source>
</evidence>
<dbReference type="SUPFAM" id="SSF143517">
    <property type="entry name" value="TRCF domain-like"/>
    <property type="match status" value="1"/>
</dbReference>
<dbReference type="NCBIfam" id="TIGR00580">
    <property type="entry name" value="mfd"/>
    <property type="match status" value="1"/>
</dbReference>
<evidence type="ECO:0000256" key="2">
    <source>
        <dbReference type="ARBA" id="ARBA00022490"/>
    </source>
</evidence>
<dbReference type="PANTHER" id="PTHR47964">
    <property type="entry name" value="ATP-DEPENDENT DNA HELICASE HOMOLOG RECG, CHLOROPLASTIC"/>
    <property type="match status" value="1"/>
</dbReference>
<keyword evidence="3 13" id="KW-0547">Nucleotide-binding</keyword>
<evidence type="ECO:0000256" key="8">
    <source>
        <dbReference type="ARBA" id="ARBA00023125"/>
    </source>
</evidence>
<keyword evidence="8 13" id="KW-0238">DNA-binding</keyword>
<keyword evidence="9 13" id="KW-0234">DNA repair</keyword>
<keyword evidence="5 13" id="KW-0378">Hydrolase</keyword>
<dbReference type="Gene3D" id="3.40.50.11180">
    <property type="match status" value="1"/>
</dbReference>
<keyword evidence="17" id="KW-1185">Reference proteome</keyword>
<dbReference type="SUPFAM" id="SSF52540">
    <property type="entry name" value="P-loop containing nucleoside triphosphate hydrolases"/>
    <property type="match status" value="4"/>
</dbReference>
<keyword evidence="6 16" id="KW-0347">Helicase</keyword>
<dbReference type="InterPro" id="IPR036101">
    <property type="entry name" value="CarD-like/TRCF_RID_sf"/>
</dbReference>
<evidence type="ECO:0000256" key="11">
    <source>
        <dbReference type="ARBA" id="ARBA00061399"/>
    </source>
</evidence>
<dbReference type="Gene3D" id="3.40.50.11140">
    <property type="match status" value="1"/>
</dbReference>
<dbReference type="SUPFAM" id="SSF141259">
    <property type="entry name" value="CarD-like"/>
    <property type="match status" value="1"/>
</dbReference>
<dbReference type="InterPro" id="IPR011545">
    <property type="entry name" value="DEAD/DEAH_box_helicase_dom"/>
</dbReference>
<gene>
    <name evidence="13" type="primary">mfd</name>
    <name evidence="16" type="ORF">SAMN03080615_02375</name>
</gene>
<dbReference type="InterPro" id="IPR041471">
    <property type="entry name" value="UvrB_inter"/>
</dbReference>
<evidence type="ECO:0000256" key="9">
    <source>
        <dbReference type="ARBA" id="ARBA00023204"/>
    </source>
</evidence>
<evidence type="ECO:0000256" key="4">
    <source>
        <dbReference type="ARBA" id="ARBA00022763"/>
    </source>
</evidence>
<dbReference type="EC" id="3.6.4.-" evidence="13"/>
<dbReference type="GO" id="GO:0016787">
    <property type="term" value="F:hydrolase activity"/>
    <property type="evidence" value="ECO:0007669"/>
    <property type="project" value="UniProtKB-KW"/>
</dbReference>
<dbReference type="InterPro" id="IPR004576">
    <property type="entry name" value="Mfd"/>
</dbReference>
<dbReference type="InterPro" id="IPR003711">
    <property type="entry name" value="CarD-like/TRCF_RID"/>
</dbReference>
<evidence type="ECO:0000256" key="10">
    <source>
        <dbReference type="ARBA" id="ARBA00061104"/>
    </source>
</evidence>
<evidence type="ECO:0000259" key="15">
    <source>
        <dbReference type="PROSITE" id="PS51194"/>
    </source>
</evidence>
<dbReference type="InterPro" id="IPR037235">
    <property type="entry name" value="TRCF-like_C_D7"/>
</dbReference>
<dbReference type="OrthoDB" id="9804325at2"/>
<dbReference type="Gene3D" id="3.90.1150.50">
    <property type="entry name" value="Transcription-repair-coupling factor, D7 domain"/>
    <property type="match status" value="1"/>
</dbReference>
<evidence type="ECO:0000256" key="12">
    <source>
        <dbReference type="ARBA" id="ARBA00070128"/>
    </source>
</evidence>
<dbReference type="FunFam" id="3.40.50.300:FF:000546">
    <property type="entry name" value="Transcription-repair-coupling factor"/>
    <property type="match status" value="1"/>
</dbReference>
<dbReference type="Pfam" id="PF21132">
    <property type="entry name" value="MFD_D3"/>
    <property type="match status" value="1"/>
</dbReference>
<feature type="domain" description="Helicase ATP-binding" evidence="14">
    <location>
        <begin position="618"/>
        <end position="779"/>
    </location>
</feature>
<evidence type="ECO:0000256" key="7">
    <source>
        <dbReference type="ARBA" id="ARBA00022840"/>
    </source>
</evidence>
<comment type="subcellular location">
    <subcellularLocation>
        <location evidence="1 13">Cytoplasm</location>
    </subcellularLocation>
</comment>
<dbReference type="Pfam" id="PF00270">
    <property type="entry name" value="DEAD"/>
    <property type="match status" value="1"/>
</dbReference>
<evidence type="ECO:0000256" key="5">
    <source>
        <dbReference type="ARBA" id="ARBA00022801"/>
    </source>
</evidence>
<dbReference type="GO" id="GO:0003684">
    <property type="term" value="F:damaged DNA binding"/>
    <property type="evidence" value="ECO:0007669"/>
    <property type="project" value="InterPro"/>
</dbReference>
<accession>A0A1H9I1W6</accession>
<dbReference type="SMART" id="SM01058">
    <property type="entry name" value="CarD_TRCF"/>
    <property type="match status" value="1"/>
</dbReference>
<organism evidence="16 17">
    <name type="scientific">Amphritea atlantica</name>
    <dbReference type="NCBI Taxonomy" id="355243"/>
    <lineage>
        <taxon>Bacteria</taxon>
        <taxon>Pseudomonadati</taxon>
        <taxon>Pseudomonadota</taxon>
        <taxon>Gammaproteobacteria</taxon>
        <taxon>Oceanospirillales</taxon>
        <taxon>Oceanospirillaceae</taxon>
        <taxon>Amphritea</taxon>
    </lineage>
</organism>